<dbReference type="Pfam" id="PF00171">
    <property type="entry name" value="Aldedh"/>
    <property type="match status" value="1"/>
</dbReference>
<dbReference type="InterPro" id="IPR016163">
    <property type="entry name" value="Ald_DH_C"/>
</dbReference>
<dbReference type="CDD" id="cd07106">
    <property type="entry name" value="ALDH_AldA-AAD23400"/>
    <property type="match status" value="1"/>
</dbReference>
<evidence type="ECO:0000256" key="3">
    <source>
        <dbReference type="ARBA" id="ARBA00024226"/>
    </source>
</evidence>
<comment type="caution">
    <text evidence="8">The sequence shown here is derived from an EMBL/GenBank/DDBJ whole genome shotgun (WGS) entry which is preliminary data.</text>
</comment>
<dbReference type="FunFam" id="3.40.605.10:FF:000007">
    <property type="entry name" value="NAD/NADP-dependent betaine aldehyde dehydrogenase"/>
    <property type="match status" value="1"/>
</dbReference>
<dbReference type="Proteomes" id="UP000664521">
    <property type="component" value="Unassembled WGS sequence"/>
</dbReference>
<dbReference type="EC" id="1.2.1.3" evidence="3"/>
<protein>
    <recommendedName>
        <fullName evidence="3">aldehyde dehydrogenase (NAD(+))</fullName>
        <ecNumber evidence="3">1.2.1.3</ecNumber>
    </recommendedName>
</protein>
<dbReference type="InterPro" id="IPR016161">
    <property type="entry name" value="Ald_DH/histidinol_DH"/>
</dbReference>
<dbReference type="InterPro" id="IPR029510">
    <property type="entry name" value="Ald_DH_CS_GLU"/>
</dbReference>
<reference evidence="8" key="1">
    <citation type="submission" date="2021-03" db="EMBL/GenBank/DDBJ databases">
        <authorList>
            <person name="Tagirdzhanova G."/>
        </authorList>
    </citation>
    <scope>NUCLEOTIDE SEQUENCE</scope>
</reference>
<accession>A0A8H3IAS9</accession>
<keyword evidence="9" id="KW-1185">Reference proteome</keyword>
<gene>
    <name evidence="8" type="ORF">HETSPECPRED_004466</name>
</gene>
<dbReference type="InterPro" id="IPR044086">
    <property type="entry name" value="LUC3-like"/>
</dbReference>
<name>A0A8H3IAS9_9LECA</name>
<dbReference type="GO" id="GO:0004029">
    <property type="term" value="F:aldehyde dehydrogenase (NAD+) activity"/>
    <property type="evidence" value="ECO:0007669"/>
    <property type="project" value="UniProtKB-EC"/>
</dbReference>
<evidence type="ECO:0000256" key="4">
    <source>
        <dbReference type="ARBA" id="ARBA00049194"/>
    </source>
</evidence>
<dbReference type="InterPro" id="IPR016162">
    <property type="entry name" value="Ald_DH_N"/>
</dbReference>
<organism evidence="8 9">
    <name type="scientific">Heterodermia speciosa</name>
    <dbReference type="NCBI Taxonomy" id="116794"/>
    <lineage>
        <taxon>Eukaryota</taxon>
        <taxon>Fungi</taxon>
        <taxon>Dikarya</taxon>
        <taxon>Ascomycota</taxon>
        <taxon>Pezizomycotina</taxon>
        <taxon>Lecanoromycetes</taxon>
        <taxon>OSLEUM clade</taxon>
        <taxon>Lecanoromycetidae</taxon>
        <taxon>Caliciales</taxon>
        <taxon>Physciaceae</taxon>
        <taxon>Heterodermia</taxon>
    </lineage>
</organism>
<evidence type="ECO:0000256" key="2">
    <source>
        <dbReference type="ARBA" id="ARBA00023002"/>
    </source>
</evidence>
<evidence type="ECO:0000259" key="7">
    <source>
        <dbReference type="Pfam" id="PF00171"/>
    </source>
</evidence>
<dbReference type="OrthoDB" id="310895at2759"/>
<evidence type="ECO:0000256" key="5">
    <source>
        <dbReference type="PROSITE-ProRule" id="PRU10007"/>
    </source>
</evidence>
<dbReference type="EMBL" id="CAJPDS010000027">
    <property type="protein sequence ID" value="CAF9921217.1"/>
    <property type="molecule type" value="Genomic_DNA"/>
</dbReference>
<feature type="active site" evidence="5">
    <location>
        <position position="263"/>
    </location>
</feature>
<evidence type="ECO:0000313" key="8">
    <source>
        <dbReference type="EMBL" id="CAF9921217.1"/>
    </source>
</evidence>
<comment type="catalytic activity">
    <reaction evidence="4">
        <text>an aldehyde + NAD(+) + H2O = a carboxylate + NADH + 2 H(+)</text>
        <dbReference type="Rhea" id="RHEA:16185"/>
        <dbReference type="ChEBI" id="CHEBI:15377"/>
        <dbReference type="ChEBI" id="CHEBI:15378"/>
        <dbReference type="ChEBI" id="CHEBI:17478"/>
        <dbReference type="ChEBI" id="CHEBI:29067"/>
        <dbReference type="ChEBI" id="CHEBI:57540"/>
        <dbReference type="ChEBI" id="CHEBI:57945"/>
        <dbReference type="EC" id="1.2.1.3"/>
    </reaction>
</comment>
<dbReference type="PANTHER" id="PTHR11699">
    <property type="entry name" value="ALDEHYDE DEHYDROGENASE-RELATED"/>
    <property type="match status" value="1"/>
</dbReference>
<feature type="domain" description="Aldehyde dehydrogenase" evidence="7">
    <location>
        <begin position="36"/>
        <end position="486"/>
    </location>
</feature>
<dbReference type="Gene3D" id="3.40.309.10">
    <property type="entry name" value="Aldehyde Dehydrogenase, Chain A, domain 2"/>
    <property type="match status" value="1"/>
</dbReference>
<proteinExistence type="inferred from homology"/>
<dbReference type="PROSITE" id="PS00687">
    <property type="entry name" value="ALDEHYDE_DEHYDR_GLU"/>
    <property type="match status" value="1"/>
</dbReference>
<keyword evidence="2 6" id="KW-0560">Oxidoreductase</keyword>
<dbReference type="InterPro" id="IPR015590">
    <property type="entry name" value="Aldehyde_DH_dom"/>
</dbReference>
<evidence type="ECO:0000313" key="9">
    <source>
        <dbReference type="Proteomes" id="UP000664521"/>
    </source>
</evidence>
<evidence type="ECO:0000256" key="1">
    <source>
        <dbReference type="ARBA" id="ARBA00009986"/>
    </source>
</evidence>
<dbReference type="Gene3D" id="3.40.605.10">
    <property type="entry name" value="Aldehyde Dehydrogenase, Chain A, domain 1"/>
    <property type="match status" value="1"/>
</dbReference>
<comment type="similarity">
    <text evidence="1 6">Belongs to the aldehyde dehydrogenase family.</text>
</comment>
<sequence length="492" mass="54026">MYETIAKANGDVTVNGHAPKMDFETFRNVINNELTSTSKTRHSINPATTEPNAEVPVSTLEDVDNAVAAARKAAKPWSQVPVEERKEKLVAFADAILEYKDEFARLLTQEQGKPLSQATGEVDMGATWLKAFSQMNLPEDIIEEDDEKKVINRYLPLGVCCAIIPWNYPILLACGKIAPALSTGNTLIIKPSPFTPYCDLKLVELGRKIFPPGVLQILSGGDDLGPMLTAHSDIDKISFTGSIVTGKKVMESCAKTLKRLTLELGGNDPAIICEDVDIEKIIPKIALLSFLCASQICMMIKRLYVHEKIYDKFLAALVEETKKFKVGNGLDDGVFVGPVQNSMQYEKVKTYFDDIPKEGWKPAIGGKLPENGKGYFFPPTIIDNPPEDSRIVTEEPFGPILPALKWKDEADVIAKANDTKTGLGASVWSADVERATRMAKQLEAGSVWVNSHFNVAPGVPFGGHKWSGIGTEWGTNGLKAYCNSQSMWIFKT</sequence>
<dbReference type="AlphaFoldDB" id="A0A8H3IAS9"/>
<dbReference type="SUPFAM" id="SSF53720">
    <property type="entry name" value="ALDH-like"/>
    <property type="match status" value="1"/>
</dbReference>
<evidence type="ECO:0000256" key="6">
    <source>
        <dbReference type="RuleBase" id="RU003345"/>
    </source>
</evidence>
<dbReference type="FunFam" id="3.40.309.10:FF:000032">
    <property type="entry name" value="Probable aldehyde dehydrogenase"/>
    <property type="match status" value="1"/>
</dbReference>